<protein>
    <submittedName>
        <fullName evidence="1">Uncharacterized protein</fullName>
    </submittedName>
</protein>
<organism evidence="1 2">
    <name type="scientific">Daphnia magna</name>
    <dbReference type="NCBI Taxonomy" id="35525"/>
    <lineage>
        <taxon>Eukaryota</taxon>
        <taxon>Metazoa</taxon>
        <taxon>Ecdysozoa</taxon>
        <taxon>Arthropoda</taxon>
        <taxon>Crustacea</taxon>
        <taxon>Branchiopoda</taxon>
        <taxon>Diplostraca</taxon>
        <taxon>Cladocera</taxon>
        <taxon>Anomopoda</taxon>
        <taxon>Daphniidae</taxon>
        <taxon>Daphnia</taxon>
    </lineage>
</organism>
<keyword evidence="2" id="KW-1185">Reference proteome</keyword>
<proteinExistence type="predicted"/>
<gene>
    <name evidence="1" type="ORF">OUZ56_028135</name>
</gene>
<accession>A0ABR0B2Y5</accession>
<sequence>MLKGMAIYEAQTREKTAVLYQDKHLTRHFSYSDFDSHPSHKQWGGEAHKVDVAIRTGAELSLSSPS</sequence>
<evidence type="ECO:0000313" key="1">
    <source>
        <dbReference type="EMBL" id="KAK4036064.1"/>
    </source>
</evidence>
<dbReference type="EMBL" id="JAOYFB010000040">
    <property type="protein sequence ID" value="KAK4036064.1"/>
    <property type="molecule type" value="Genomic_DNA"/>
</dbReference>
<evidence type="ECO:0000313" key="2">
    <source>
        <dbReference type="Proteomes" id="UP001234178"/>
    </source>
</evidence>
<name>A0ABR0B2Y5_9CRUS</name>
<reference evidence="1 2" key="1">
    <citation type="journal article" date="2023" name="Nucleic Acids Res.">
        <title>The hologenome of Daphnia magna reveals possible DNA methylation and microbiome-mediated evolution of the host genome.</title>
        <authorList>
            <person name="Chaturvedi A."/>
            <person name="Li X."/>
            <person name="Dhandapani V."/>
            <person name="Marshall H."/>
            <person name="Kissane S."/>
            <person name="Cuenca-Cambronero M."/>
            <person name="Asole G."/>
            <person name="Calvet F."/>
            <person name="Ruiz-Romero M."/>
            <person name="Marangio P."/>
            <person name="Guigo R."/>
            <person name="Rago D."/>
            <person name="Mirbahai L."/>
            <person name="Eastwood N."/>
            <person name="Colbourne J.K."/>
            <person name="Zhou J."/>
            <person name="Mallon E."/>
            <person name="Orsini L."/>
        </authorList>
    </citation>
    <scope>NUCLEOTIDE SEQUENCE [LARGE SCALE GENOMIC DNA]</scope>
    <source>
        <strain evidence="1">LRV0_1</strain>
    </source>
</reference>
<comment type="caution">
    <text evidence="1">The sequence shown here is derived from an EMBL/GenBank/DDBJ whole genome shotgun (WGS) entry which is preliminary data.</text>
</comment>
<dbReference type="Proteomes" id="UP001234178">
    <property type="component" value="Unassembled WGS sequence"/>
</dbReference>